<name>A0A383R9Z7_PAEAL</name>
<dbReference type="AlphaFoldDB" id="A0A383R9Z7"/>
<proteinExistence type="predicted"/>
<protein>
    <submittedName>
        <fullName evidence="1">Uncharacterized protein</fullName>
    </submittedName>
</protein>
<organism evidence="1 2">
    <name type="scientific">Paenibacillus alvei</name>
    <name type="common">Bacillus alvei</name>
    <dbReference type="NCBI Taxonomy" id="44250"/>
    <lineage>
        <taxon>Bacteria</taxon>
        <taxon>Bacillati</taxon>
        <taxon>Bacillota</taxon>
        <taxon>Bacilli</taxon>
        <taxon>Bacillales</taxon>
        <taxon>Paenibacillaceae</taxon>
        <taxon>Paenibacillus</taxon>
    </lineage>
</organism>
<dbReference type="Proteomes" id="UP000304148">
    <property type="component" value="Chromosome"/>
</dbReference>
<sequence>MFRWNHKAVRRKTHEVFYEIAEEPKNHKYSEMIDLNQNSRWLKSFTK</sequence>
<evidence type="ECO:0000313" key="1">
    <source>
        <dbReference type="EMBL" id="SYX83935.1"/>
    </source>
</evidence>
<dbReference type="EMBL" id="LS992241">
    <property type="protein sequence ID" value="SYX83935.1"/>
    <property type="molecule type" value="Genomic_DNA"/>
</dbReference>
<accession>A0A383R9Z7</accession>
<evidence type="ECO:0000313" key="2">
    <source>
        <dbReference type="Proteomes" id="UP000304148"/>
    </source>
</evidence>
<gene>
    <name evidence="1" type="ORF">PBLR_12357</name>
</gene>
<reference evidence="2" key="1">
    <citation type="submission" date="2018-08" db="EMBL/GenBank/DDBJ databases">
        <authorList>
            <person name="Chevrot R."/>
        </authorList>
    </citation>
    <scope>NUCLEOTIDE SEQUENCE [LARGE SCALE GENOMIC DNA]</scope>
</reference>